<keyword evidence="4" id="KW-0539">Nucleus</keyword>
<keyword evidence="5" id="KW-0175">Coiled coil</keyword>
<dbReference type="InterPro" id="IPR034751">
    <property type="entry name" value="Yippee"/>
</dbReference>
<evidence type="ECO:0000256" key="6">
    <source>
        <dbReference type="SAM" id="MobiDB-lite"/>
    </source>
</evidence>
<dbReference type="InterPro" id="IPR010585">
    <property type="entry name" value="DNA_repair_prot_XRCC4"/>
</dbReference>
<evidence type="ECO:0000313" key="8">
    <source>
        <dbReference type="Proteomes" id="UP000046395"/>
    </source>
</evidence>
<dbReference type="PANTHER" id="PTHR28559:SF1">
    <property type="entry name" value="DNA REPAIR PROTEIN XRCC4"/>
    <property type="match status" value="1"/>
</dbReference>
<evidence type="ECO:0000256" key="2">
    <source>
        <dbReference type="ARBA" id="ARBA00022763"/>
    </source>
</evidence>
<dbReference type="STRING" id="70415.A0A5S6R3V5"/>
<comment type="subcellular location">
    <subcellularLocation>
        <location evidence="1">Nucleus</location>
    </subcellularLocation>
</comment>
<dbReference type="GO" id="GO:0005958">
    <property type="term" value="C:DNA-dependent protein kinase-DNA ligase 4 complex"/>
    <property type="evidence" value="ECO:0007669"/>
    <property type="project" value="TreeGrafter"/>
</dbReference>
<dbReference type="GO" id="GO:0006303">
    <property type="term" value="P:double-strand break repair via nonhomologous end joining"/>
    <property type="evidence" value="ECO:0007669"/>
    <property type="project" value="TreeGrafter"/>
</dbReference>
<sequence>MPYVPSYITHLGGVRLFSCANCDIFLTNRNELVSTRFTGATGRAFLFNRVVNLDHGEVQDRVMLTGRHMVRDVSCKKCKIKLVCCTGVELRHVWQIASSIAATVLELLEQDGNMKSFRAVETDDGKAYFIFSDVEAENSCINSISIILSDGLRHFYSKLNQIGIQGMAERSKLAYPQYCEQLLSAMTDGGGVAEYFYDVACDDSVCSLTWKRTLTQTASYHLGTVHLASLTGTQQAEAAVDMLKFCSGEIASLRNKLRRTEEACRQMASDRDGALNDYQEAVEAKIRNEEELFAKFANILNEKKKRIDELEKMVRGNVESMDSNGSPKSTGQQNFSSGSERTSPTSAVVDRDVALRARRFKRGGQRRRALKKPVLP</sequence>
<dbReference type="Proteomes" id="UP000046395">
    <property type="component" value="Unassembled WGS sequence"/>
</dbReference>
<evidence type="ECO:0000256" key="4">
    <source>
        <dbReference type="ARBA" id="ARBA00023242"/>
    </source>
</evidence>
<dbReference type="AlphaFoldDB" id="A0A5S6R3V5"/>
<dbReference type="GO" id="GO:0006310">
    <property type="term" value="P:DNA recombination"/>
    <property type="evidence" value="ECO:0007669"/>
    <property type="project" value="InterPro"/>
</dbReference>
<dbReference type="InterPro" id="IPR014751">
    <property type="entry name" value="XRCC4-like_C"/>
</dbReference>
<dbReference type="Gene3D" id="2.170.210.10">
    <property type="entry name" value="DNA double-strand break repair and VJ recombination XRCC4, N-terminal"/>
    <property type="match status" value="1"/>
</dbReference>
<evidence type="ECO:0000256" key="5">
    <source>
        <dbReference type="SAM" id="Coils"/>
    </source>
</evidence>
<protein>
    <submittedName>
        <fullName evidence="9">Yippee domain-containing protein</fullName>
    </submittedName>
</protein>
<dbReference type="InterPro" id="IPR038051">
    <property type="entry name" value="XRCC4-like_N_sf"/>
</dbReference>
<proteinExistence type="predicted"/>
<keyword evidence="8" id="KW-1185">Reference proteome</keyword>
<dbReference type="SUPFAM" id="SSF58022">
    <property type="entry name" value="XRCC4, C-terminal oligomerization domain"/>
    <property type="match status" value="1"/>
</dbReference>
<evidence type="ECO:0000259" key="7">
    <source>
        <dbReference type="PROSITE" id="PS51792"/>
    </source>
</evidence>
<dbReference type="PROSITE" id="PS51792">
    <property type="entry name" value="YIPPEE"/>
    <property type="match status" value="1"/>
</dbReference>
<feature type="region of interest" description="Disordered" evidence="6">
    <location>
        <begin position="318"/>
        <end position="376"/>
    </location>
</feature>
<dbReference type="WBParaSite" id="TMUE_3000013994.1">
    <property type="protein sequence ID" value="TMUE_3000013994.1"/>
    <property type="gene ID" value="WBGene00292271"/>
</dbReference>
<name>A0A5S6R3V5_TRIMR</name>
<evidence type="ECO:0000313" key="9">
    <source>
        <dbReference type="WBParaSite" id="TMUE_3000013994.1"/>
    </source>
</evidence>
<organism evidence="8 9">
    <name type="scientific">Trichuris muris</name>
    <name type="common">Mouse whipworm</name>
    <dbReference type="NCBI Taxonomy" id="70415"/>
    <lineage>
        <taxon>Eukaryota</taxon>
        <taxon>Metazoa</taxon>
        <taxon>Ecdysozoa</taxon>
        <taxon>Nematoda</taxon>
        <taxon>Enoplea</taxon>
        <taxon>Dorylaimia</taxon>
        <taxon>Trichinellida</taxon>
        <taxon>Trichuridae</taxon>
        <taxon>Trichuris</taxon>
    </lineage>
</organism>
<dbReference type="GO" id="GO:0032807">
    <property type="term" value="C:DNA ligase IV complex"/>
    <property type="evidence" value="ECO:0007669"/>
    <property type="project" value="TreeGrafter"/>
</dbReference>
<dbReference type="GO" id="GO:0003677">
    <property type="term" value="F:DNA binding"/>
    <property type="evidence" value="ECO:0007669"/>
    <property type="project" value="InterPro"/>
</dbReference>
<feature type="compositionally biased region" description="Basic residues" evidence="6">
    <location>
        <begin position="356"/>
        <end position="376"/>
    </location>
</feature>
<dbReference type="InterPro" id="IPR053961">
    <property type="entry name" value="XRCC4_N"/>
</dbReference>
<evidence type="ECO:0000256" key="3">
    <source>
        <dbReference type="ARBA" id="ARBA00023204"/>
    </source>
</evidence>
<feature type="domain" description="Yippee" evidence="7">
    <location>
        <begin position="15"/>
        <end position="110"/>
    </location>
</feature>
<accession>A0A5S6R3V5</accession>
<feature type="compositionally biased region" description="Polar residues" evidence="6">
    <location>
        <begin position="320"/>
        <end position="346"/>
    </location>
</feature>
<dbReference type="Pfam" id="PF06632">
    <property type="entry name" value="XRCC4"/>
    <property type="match status" value="1"/>
</dbReference>
<keyword evidence="3" id="KW-0234">DNA repair</keyword>
<keyword evidence="2" id="KW-0227">DNA damage</keyword>
<reference evidence="9" key="1">
    <citation type="submission" date="2019-12" db="UniProtKB">
        <authorList>
            <consortium name="WormBaseParasite"/>
        </authorList>
    </citation>
    <scope>IDENTIFICATION</scope>
</reference>
<dbReference type="Gene3D" id="1.20.5.370">
    <property type="match status" value="1"/>
</dbReference>
<feature type="coiled-coil region" evidence="5">
    <location>
        <begin position="243"/>
        <end position="313"/>
    </location>
</feature>
<dbReference type="GO" id="GO:0010165">
    <property type="term" value="P:response to X-ray"/>
    <property type="evidence" value="ECO:0007669"/>
    <property type="project" value="TreeGrafter"/>
</dbReference>
<dbReference type="PANTHER" id="PTHR28559">
    <property type="entry name" value="DNA REPAIR PROTEIN XRCC4"/>
    <property type="match status" value="1"/>
</dbReference>
<evidence type="ECO:0000256" key="1">
    <source>
        <dbReference type="ARBA" id="ARBA00004123"/>
    </source>
</evidence>